<evidence type="ECO:0000256" key="1">
    <source>
        <dbReference type="ARBA" id="ARBA00048819"/>
    </source>
</evidence>
<accession>A0ABY6I2I7</accession>
<reference evidence="2" key="1">
    <citation type="submission" date="2022-10" db="EMBL/GenBank/DDBJ databases">
        <title>Cytochrome P450 Catalyzes Benzene Ring Formation in the Biosynthesis of Trialkyl-Substituted Aromatic Polyketides.</title>
        <authorList>
            <person name="Zhao E."/>
            <person name="Ge H."/>
        </authorList>
    </citation>
    <scope>NUCLEOTIDE SEQUENCE</scope>
    <source>
        <strain evidence="2">NA0869</strain>
    </source>
</reference>
<dbReference type="PIRSF" id="PIRSF012666">
    <property type="entry name" value="UCP012666"/>
    <property type="match status" value="1"/>
</dbReference>
<dbReference type="InterPro" id="IPR006336">
    <property type="entry name" value="GCS2"/>
</dbReference>
<proteinExistence type="predicted"/>
<dbReference type="PANTHER" id="PTHR36510:SF3">
    <property type="entry name" value="CONSERVED PROTEIN"/>
    <property type="match status" value="1"/>
</dbReference>
<dbReference type="PANTHER" id="PTHR36510">
    <property type="entry name" value="GLUTAMATE--CYSTEINE LIGASE 2-RELATED"/>
    <property type="match status" value="1"/>
</dbReference>
<dbReference type="InterPro" id="IPR014746">
    <property type="entry name" value="Gln_synth/guanido_kin_cat_dom"/>
</dbReference>
<dbReference type="Gene3D" id="3.30.590.20">
    <property type="match status" value="1"/>
</dbReference>
<evidence type="ECO:0000313" key="3">
    <source>
        <dbReference type="Proteomes" id="UP001163878"/>
    </source>
</evidence>
<organism evidence="2 3">
    <name type="scientific">Streptomyces peucetius</name>
    <dbReference type="NCBI Taxonomy" id="1950"/>
    <lineage>
        <taxon>Bacteria</taxon>
        <taxon>Bacillati</taxon>
        <taxon>Actinomycetota</taxon>
        <taxon>Actinomycetes</taxon>
        <taxon>Kitasatosporales</taxon>
        <taxon>Streptomycetaceae</taxon>
        <taxon>Streptomyces</taxon>
    </lineage>
</organism>
<name>A0ABY6I2I7_STRPE</name>
<evidence type="ECO:0000313" key="2">
    <source>
        <dbReference type="EMBL" id="UYQ60984.1"/>
    </source>
</evidence>
<dbReference type="SUPFAM" id="SSF55931">
    <property type="entry name" value="Glutamine synthetase/guanido kinase"/>
    <property type="match status" value="1"/>
</dbReference>
<gene>
    <name evidence="2" type="ORF">OGH68_05535</name>
</gene>
<dbReference type="GO" id="GO:0016874">
    <property type="term" value="F:ligase activity"/>
    <property type="evidence" value="ECO:0007669"/>
    <property type="project" value="UniProtKB-KW"/>
</dbReference>
<dbReference type="RefSeq" id="WP_264242190.1">
    <property type="nucleotide sequence ID" value="NZ_CP107567.1"/>
</dbReference>
<dbReference type="Proteomes" id="UP001163878">
    <property type="component" value="Chromosome"/>
</dbReference>
<keyword evidence="2" id="KW-0436">Ligase</keyword>
<keyword evidence="3" id="KW-1185">Reference proteome</keyword>
<dbReference type="InterPro" id="IPR050141">
    <property type="entry name" value="GCL_type2/YbdK_subfam"/>
</dbReference>
<dbReference type="InterPro" id="IPR016602">
    <property type="entry name" value="UCP012666"/>
</dbReference>
<comment type="catalytic activity">
    <reaction evidence="1">
        <text>L-cysteine + L-glutamate + ATP = gamma-L-glutamyl-L-cysteine + ADP + phosphate + H(+)</text>
        <dbReference type="Rhea" id="RHEA:13285"/>
        <dbReference type="ChEBI" id="CHEBI:15378"/>
        <dbReference type="ChEBI" id="CHEBI:29985"/>
        <dbReference type="ChEBI" id="CHEBI:30616"/>
        <dbReference type="ChEBI" id="CHEBI:35235"/>
        <dbReference type="ChEBI" id="CHEBI:43474"/>
        <dbReference type="ChEBI" id="CHEBI:58173"/>
        <dbReference type="ChEBI" id="CHEBI:456216"/>
        <dbReference type="EC" id="6.3.2.2"/>
    </reaction>
</comment>
<sequence>MGEKIEAGGFDLSDRQRYRRKLQQCLASLGRLLEEKRFDRPKNLMGLEIELNLAGQDGMPRMMNAEVLSRIASPDFQTELGMFNLEVNIVPHRLGGRVLDQLAEELHTGLGYADRKAQEIGSGIVMIGILPTLAQQDLVSANLSDVDRYVLLNDQIVAARGEEFALDIEGVERLTCTSASIAPEAACTSVQLHLQVTPGRFADVWNAAQAVAAVQVALGANSPFLFGKELWRESRPPLFQQATDTRPPELQVQGVRPRTWFGERWVDSAYDLFEENIRYFPALLPFCDDEDPLQVLEDGGVPRLKELVLHNGTIYRWNRPVYEVVDGVPHLRVENRVLPAGPTVTDVIANAAFYYGLVRALAEDARPVWKRLPFAVAGENFDAACRYGIDAELQWPRPGRGGVTQVPVVKLVRDELLPLAAAGLDAWNVAPADRDLYLGVIEGRCRRRMNGAAWQADTYHRALDAGLEREAALAAMTRRYCELMREGQPVHTWPVGFPGAGS</sequence>
<dbReference type="Pfam" id="PF04107">
    <property type="entry name" value="GCS2"/>
    <property type="match status" value="1"/>
</dbReference>
<dbReference type="EMBL" id="CP107567">
    <property type="protein sequence ID" value="UYQ60984.1"/>
    <property type="molecule type" value="Genomic_DNA"/>
</dbReference>
<protein>
    <submittedName>
        <fullName evidence="2">Glutamate-cysteine ligase family protein</fullName>
    </submittedName>
</protein>